<dbReference type="SUPFAM" id="SSF47986">
    <property type="entry name" value="DEATH domain"/>
    <property type="match status" value="1"/>
</dbReference>
<dbReference type="InterPro" id="IPR000488">
    <property type="entry name" value="Death_dom"/>
</dbReference>
<sequence>DVELNPGPMIDDQPDISLLTQWLEPLVEWKPFGRCLPGITYSDILKIEAENVKIDEQKSALYSKWLSVNPKATWRDVINALTSRNQNKLAQDIKVAMERNVVSKESSRRTSSFD</sequence>
<evidence type="ECO:0000259" key="1">
    <source>
        <dbReference type="PROSITE" id="PS50017"/>
    </source>
</evidence>
<protein>
    <recommendedName>
        <fullName evidence="1">Death domain-containing protein</fullName>
    </recommendedName>
</protein>
<proteinExistence type="predicted"/>
<dbReference type="PROSITE" id="PS50017">
    <property type="entry name" value="DEATH_DOMAIN"/>
    <property type="match status" value="1"/>
</dbReference>
<dbReference type="EnsemblMetazoa" id="Aqu2.1.07110_001">
    <property type="protein sequence ID" value="Aqu2.1.07110_001"/>
    <property type="gene ID" value="Aqu2.1.07110"/>
</dbReference>
<dbReference type="Gene3D" id="1.10.533.10">
    <property type="entry name" value="Death Domain, Fas"/>
    <property type="match status" value="1"/>
</dbReference>
<dbReference type="InParanoid" id="A0A1X7SYW0"/>
<dbReference type="InterPro" id="IPR011029">
    <property type="entry name" value="DEATH-like_dom_sf"/>
</dbReference>
<dbReference type="Pfam" id="PF00531">
    <property type="entry name" value="Death"/>
    <property type="match status" value="1"/>
</dbReference>
<name>A0A1X7SYW0_AMPQE</name>
<accession>A0A1X7SYW0</accession>
<organism evidence="2">
    <name type="scientific">Amphimedon queenslandica</name>
    <name type="common">Sponge</name>
    <dbReference type="NCBI Taxonomy" id="400682"/>
    <lineage>
        <taxon>Eukaryota</taxon>
        <taxon>Metazoa</taxon>
        <taxon>Porifera</taxon>
        <taxon>Demospongiae</taxon>
        <taxon>Heteroscleromorpha</taxon>
        <taxon>Haplosclerida</taxon>
        <taxon>Niphatidae</taxon>
        <taxon>Amphimedon</taxon>
    </lineage>
</organism>
<dbReference type="AlphaFoldDB" id="A0A1X7SYW0"/>
<dbReference type="GO" id="GO:0007165">
    <property type="term" value="P:signal transduction"/>
    <property type="evidence" value="ECO:0007669"/>
    <property type="project" value="InterPro"/>
</dbReference>
<feature type="domain" description="Death" evidence="1">
    <location>
        <begin position="38"/>
        <end position="97"/>
    </location>
</feature>
<reference evidence="2" key="1">
    <citation type="submission" date="2017-05" db="UniProtKB">
        <authorList>
            <consortium name="EnsemblMetazoa"/>
        </authorList>
    </citation>
    <scope>IDENTIFICATION</scope>
</reference>
<evidence type="ECO:0000313" key="2">
    <source>
        <dbReference type="EnsemblMetazoa" id="Aqu2.1.07110_001"/>
    </source>
</evidence>